<feature type="transmembrane region" description="Helical" evidence="2">
    <location>
        <begin position="32"/>
        <end position="52"/>
    </location>
</feature>
<dbReference type="Proteomes" id="UP000011021">
    <property type="component" value="Unassembled WGS sequence"/>
</dbReference>
<sequence length="383" mass="39904">MNILNALWPILLALAAGVVFGRLAPQALCSRLIGMIAPLIWLMLFLIGHEFGEVLFSSGSVGRILGISALFALATTLVPGLLVLASRRWLTRWRQRLSVLNPARVPKARAGGEVAQGGAVSEPAVPERLSDDRLPEGAALQEAKAAPEAGARPGAEGGSGADLGSTGGAGRQRERLSLAQQLSLAWPPLREALIALGMVALGALLFLAQQHLGLESLALPSSNAFLLLMIGIIGADLAQIRLSRQWVSPAMLALPGLVVVGSMLGGGLVAWLADVPLKAGLALSSGYGWFSLSSVMVAEALGKAYGTMALSIDLLRELLAFVILYAVGRWWPVVGLAAAGATAMDSSLPIIKQVCSPSVIPMAMVSGFLLTLLAPFMMSLFLA</sequence>
<evidence type="ECO:0008006" key="5">
    <source>
        <dbReference type="Google" id="ProtNLM"/>
    </source>
</evidence>
<dbReference type="AlphaFoldDB" id="E7RXG6"/>
<dbReference type="GO" id="GO:0005886">
    <property type="term" value="C:plasma membrane"/>
    <property type="evidence" value="ECO:0007669"/>
    <property type="project" value="TreeGrafter"/>
</dbReference>
<evidence type="ECO:0000256" key="1">
    <source>
        <dbReference type="SAM" id="MobiDB-lite"/>
    </source>
</evidence>
<feature type="transmembrane region" description="Helical" evidence="2">
    <location>
        <begin position="64"/>
        <end position="85"/>
    </location>
</feature>
<feature type="transmembrane region" description="Helical" evidence="2">
    <location>
        <begin position="6"/>
        <end position="25"/>
    </location>
</feature>
<accession>E7RXG6</accession>
<gene>
    <name evidence="3" type="ORF">HMPREF0551_1379</name>
</gene>
<dbReference type="Pfam" id="PF03956">
    <property type="entry name" value="Lys_export"/>
    <property type="match status" value="1"/>
</dbReference>
<dbReference type="PANTHER" id="PTHR35804:SF1">
    <property type="entry name" value="LYSINE EXPORTER LYSO"/>
    <property type="match status" value="1"/>
</dbReference>
<feature type="transmembrane region" description="Helical" evidence="2">
    <location>
        <begin position="359"/>
        <end position="382"/>
    </location>
</feature>
<comment type="caution">
    <text evidence="3">The sequence shown here is derived from an EMBL/GenBank/DDBJ whole genome shotgun (WGS) entry which is preliminary data.</text>
</comment>
<keyword evidence="2" id="KW-1133">Transmembrane helix</keyword>
<evidence type="ECO:0000313" key="4">
    <source>
        <dbReference type="Proteomes" id="UP000011021"/>
    </source>
</evidence>
<dbReference type="PANTHER" id="PTHR35804">
    <property type="entry name" value="LYSINE EXPORTER LYSO"/>
    <property type="match status" value="1"/>
</dbReference>
<feature type="region of interest" description="Disordered" evidence="1">
    <location>
        <begin position="140"/>
        <end position="169"/>
    </location>
</feature>
<protein>
    <recommendedName>
        <fullName evidence="5">Lysine exporter LysO family protein</fullName>
    </recommendedName>
</protein>
<proteinExistence type="predicted"/>
<evidence type="ECO:0000256" key="2">
    <source>
        <dbReference type="SAM" id="Phobius"/>
    </source>
</evidence>
<evidence type="ECO:0000313" key="3">
    <source>
        <dbReference type="EMBL" id="EFV94962.1"/>
    </source>
</evidence>
<feature type="transmembrane region" description="Helical" evidence="2">
    <location>
        <begin position="218"/>
        <end position="238"/>
    </location>
</feature>
<dbReference type="InterPro" id="IPR005642">
    <property type="entry name" value="LysO"/>
</dbReference>
<dbReference type="GO" id="GO:0015661">
    <property type="term" value="F:L-lysine efflux transmembrane transporter activity"/>
    <property type="evidence" value="ECO:0007669"/>
    <property type="project" value="InterPro"/>
</dbReference>
<feature type="transmembrane region" description="Helical" evidence="2">
    <location>
        <begin position="318"/>
        <end position="339"/>
    </location>
</feature>
<keyword evidence="2" id="KW-0812">Transmembrane</keyword>
<feature type="transmembrane region" description="Helical" evidence="2">
    <location>
        <begin position="192"/>
        <end position="212"/>
    </location>
</feature>
<dbReference type="HOGENOM" id="CLU_045681_1_1_4"/>
<feature type="transmembrane region" description="Helical" evidence="2">
    <location>
        <begin position="250"/>
        <end position="273"/>
    </location>
</feature>
<feature type="transmembrane region" description="Helical" evidence="2">
    <location>
        <begin position="279"/>
        <end position="298"/>
    </location>
</feature>
<dbReference type="EMBL" id="AEQP01000008">
    <property type="protein sequence ID" value="EFV94962.1"/>
    <property type="molecule type" value="Genomic_DNA"/>
</dbReference>
<dbReference type="eggNOG" id="COG2431">
    <property type="taxonomic scope" value="Bacteria"/>
</dbReference>
<feature type="compositionally biased region" description="Gly residues" evidence="1">
    <location>
        <begin position="155"/>
        <end position="169"/>
    </location>
</feature>
<dbReference type="RefSeq" id="WP_005673649.1">
    <property type="nucleotide sequence ID" value="NZ_CP146288.1"/>
</dbReference>
<keyword evidence="2" id="KW-0472">Membrane</keyword>
<organism evidence="3 4">
    <name type="scientific">Lautropia mirabilis ATCC 51599</name>
    <dbReference type="NCBI Taxonomy" id="887898"/>
    <lineage>
        <taxon>Bacteria</taxon>
        <taxon>Pseudomonadati</taxon>
        <taxon>Pseudomonadota</taxon>
        <taxon>Betaproteobacteria</taxon>
        <taxon>Burkholderiales</taxon>
        <taxon>Burkholderiaceae</taxon>
        <taxon>Lautropia</taxon>
    </lineage>
</organism>
<keyword evidence="4" id="KW-1185">Reference proteome</keyword>
<reference evidence="3 4" key="1">
    <citation type="submission" date="2010-12" db="EMBL/GenBank/DDBJ databases">
        <authorList>
            <person name="Muzny D."/>
            <person name="Qin X."/>
            <person name="Deng J."/>
            <person name="Jiang H."/>
            <person name="Liu Y."/>
            <person name="Qu J."/>
            <person name="Song X.-Z."/>
            <person name="Zhang L."/>
            <person name="Thornton R."/>
            <person name="Coyle M."/>
            <person name="Francisco L."/>
            <person name="Jackson L."/>
            <person name="Javaid M."/>
            <person name="Korchina V."/>
            <person name="Kovar C."/>
            <person name="Mata R."/>
            <person name="Mathew T."/>
            <person name="Ngo R."/>
            <person name="Nguyen L."/>
            <person name="Nguyen N."/>
            <person name="Okwuonu G."/>
            <person name="Ongeri F."/>
            <person name="Pham C."/>
            <person name="Simmons D."/>
            <person name="Wilczek-Boney K."/>
            <person name="Hale W."/>
            <person name="Jakkamsetti A."/>
            <person name="Pham P."/>
            <person name="Ruth R."/>
            <person name="San Lucas F."/>
            <person name="Warren J."/>
            <person name="Zhang J."/>
            <person name="Zhao Z."/>
            <person name="Zhou C."/>
            <person name="Zhu D."/>
            <person name="Lee S."/>
            <person name="Bess C."/>
            <person name="Blankenburg K."/>
            <person name="Forbes L."/>
            <person name="Fu Q."/>
            <person name="Gubbala S."/>
            <person name="Hirani K."/>
            <person name="Jayaseelan J.C."/>
            <person name="Lara F."/>
            <person name="Munidasa M."/>
            <person name="Palculict T."/>
            <person name="Patil S."/>
            <person name="Pu L.-L."/>
            <person name="Saada N."/>
            <person name="Tang L."/>
            <person name="Weissenberger G."/>
            <person name="Zhu Y."/>
            <person name="Hemphill L."/>
            <person name="Shang Y."/>
            <person name="Youmans B."/>
            <person name="Ayvaz T."/>
            <person name="Ross M."/>
            <person name="Santibanez J."/>
            <person name="Aqrawi P."/>
            <person name="Gross S."/>
            <person name="Joshi V."/>
            <person name="Fowler G."/>
            <person name="Nazareth L."/>
            <person name="Reid J."/>
            <person name="Worley K."/>
            <person name="Petrosino J."/>
            <person name="Highlander S."/>
            <person name="Gibbs R."/>
        </authorList>
    </citation>
    <scope>NUCLEOTIDE SEQUENCE [LARGE SCALE GENOMIC DNA]</scope>
    <source>
        <strain evidence="3 4">ATCC 51599</strain>
    </source>
</reference>
<feature type="compositionally biased region" description="Low complexity" evidence="1">
    <location>
        <begin position="140"/>
        <end position="154"/>
    </location>
</feature>
<feature type="region of interest" description="Disordered" evidence="1">
    <location>
        <begin position="110"/>
        <end position="129"/>
    </location>
</feature>
<name>E7RXG6_9BURK</name>